<dbReference type="InterPro" id="IPR023660">
    <property type="entry name" value="Arg_Kinase"/>
</dbReference>
<dbReference type="HAMAP" id="MF_00602">
    <property type="entry name" value="Prot_Arg_kinase"/>
    <property type="match status" value="1"/>
</dbReference>
<keyword evidence="1 5" id="KW-0808">Transferase</keyword>
<feature type="binding site" evidence="5 6">
    <location>
        <position position="85"/>
    </location>
    <ligand>
        <name>ATP</name>
        <dbReference type="ChEBI" id="CHEBI:30616"/>
    </ligand>
</feature>
<keyword evidence="2 5" id="KW-0547">Nucleotide-binding</keyword>
<evidence type="ECO:0000313" key="10">
    <source>
        <dbReference type="Proteomes" id="UP000824214"/>
    </source>
</evidence>
<feature type="binding site" evidence="5 6">
    <location>
        <position position="119"/>
    </location>
    <ligand>
        <name>ATP</name>
        <dbReference type="ChEBI" id="CHEBI:30616"/>
    </ligand>
</feature>
<evidence type="ECO:0000256" key="6">
    <source>
        <dbReference type="PROSITE-ProRule" id="PRU00843"/>
    </source>
</evidence>
<keyword evidence="5" id="KW-0021">Allosteric enzyme</keyword>
<keyword evidence="3 5" id="KW-0418">Kinase</keyword>
<comment type="caution">
    <text evidence="9">The sequence shown here is derived from an EMBL/GenBank/DDBJ whole genome shotgun (WGS) entry which is preliminary data.</text>
</comment>
<evidence type="ECO:0000256" key="2">
    <source>
        <dbReference type="ARBA" id="ARBA00022741"/>
    </source>
</evidence>
<comment type="activity regulation">
    <text evidence="5">Appears to be allosterically activated by the binding of pArg-containing polypeptides to the pArg-binding pocket localized in the C-terminal domain of McsB.</text>
</comment>
<dbReference type="GO" id="GO:0046314">
    <property type="term" value="P:phosphocreatine biosynthetic process"/>
    <property type="evidence" value="ECO:0007669"/>
    <property type="project" value="InterPro"/>
</dbReference>
<dbReference type="PANTHER" id="PTHR11547">
    <property type="entry name" value="ARGININE OR CREATINE KINASE"/>
    <property type="match status" value="1"/>
</dbReference>
<accession>A0A9D2LXB6</accession>
<dbReference type="InterPro" id="IPR022415">
    <property type="entry name" value="ATP-guanido_PTrfase_AS"/>
</dbReference>
<feature type="binding site" evidence="5 6">
    <location>
        <begin position="20"/>
        <end position="24"/>
    </location>
    <ligand>
        <name>ATP</name>
        <dbReference type="ChEBI" id="CHEBI:30616"/>
    </ligand>
</feature>
<dbReference type="AlphaFoldDB" id="A0A9D2LXB6"/>
<dbReference type="EMBL" id="DWXZ01000076">
    <property type="protein sequence ID" value="HJB37222.1"/>
    <property type="molecule type" value="Genomic_DNA"/>
</dbReference>
<dbReference type="CDD" id="cd07930">
    <property type="entry name" value="bacterial_phosphagen_kinase"/>
    <property type="match status" value="1"/>
</dbReference>
<keyword evidence="4 5" id="KW-0067">ATP-binding</keyword>
<comment type="catalytic activity">
    <reaction evidence="5">
        <text>L-arginyl-[protein] + ATP = N(omega)-phospho-L-arginyl-[protein] + ADP + H(+)</text>
        <dbReference type="Rhea" id="RHEA:43384"/>
        <dbReference type="Rhea" id="RHEA-COMP:10532"/>
        <dbReference type="Rhea" id="RHEA-COMP:10533"/>
        <dbReference type="ChEBI" id="CHEBI:15378"/>
        <dbReference type="ChEBI" id="CHEBI:29965"/>
        <dbReference type="ChEBI" id="CHEBI:30616"/>
        <dbReference type="ChEBI" id="CHEBI:83226"/>
        <dbReference type="ChEBI" id="CHEBI:456216"/>
        <dbReference type="EC" id="2.7.14.1"/>
    </reaction>
</comment>
<dbReference type="EC" id="2.7.14.1" evidence="5"/>
<dbReference type="PANTHER" id="PTHR11547:SF38">
    <property type="entry name" value="ARGININE KINASE 1-RELATED"/>
    <property type="match status" value="1"/>
</dbReference>
<dbReference type="Pfam" id="PF00217">
    <property type="entry name" value="ATP-gua_Ptrans"/>
    <property type="match status" value="1"/>
</dbReference>
<feature type="domain" description="Phosphagen kinase C-terminal" evidence="8">
    <location>
        <begin position="17"/>
        <end position="248"/>
    </location>
</feature>
<dbReference type="InterPro" id="IPR000749">
    <property type="entry name" value="ATP-guanido_PTrfase"/>
</dbReference>
<dbReference type="InterPro" id="IPR014746">
    <property type="entry name" value="Gln_synth/guanido_kin_cat_dom"/>
</dbReference>
<sequence length="346" mass="38227">MTETAKWYEKAGNCGDVVISTRVRLARNLKQYPFPARATDKQREAVEQKVKDALLSGNSILSKEFRFLPLESASEEEAVSLVERHIVSPEFISDRRGKAVLISEDESISIMINEEDHLRIQVLREGLSLKEAAETADRIDTLLSETLDFAYDSEFGYLTQCPTNLGTGLRASVMLHLPALTESGAMPRVSSNLSKLGLTLRGTYGEGSKITGALYQLSNQITLGLSESEAVENLRAITVQLMEEERKARSQMSENIAWQDKIDRAAGILKTARVLSSSECMELLSYIRLGLSTGVLQGVTTQELNALMVNAQPATLMAKAGKQLDQNQRDILRAQMAREACAKIKE</sequence>
<evidence type="ECO:0000256" key="7">
    <source>
        <dbReference type="RuleBase" id="RU000505"/>
    </source>
</evidence>
<reference evidence="9" key="2">
    <citation type="submission" date="2021-04" db="EMBL/GenBank/DDBJ databases">
        <authorList>
            <person name="Gilroy R."/>
        </authorList>
    </citation>
    <scope>NUCLEOTIDE SEQUENCE</scope>
    <source>
        <strain evidence="9">ChiBcolR8-3208</strain>
    </source>
</reference>
<evidence type="ECO:0000256" key="3">
    <source>
        <dbReference type="ARBA" id="ARBA00022777"/>
    </source>
</evidence>
<dbReference type="SUPFAM" id="SSF55931">
    <property type="entry name" value="Glutamine synthetase/guanido kinase"/>
    <property type="match status" value="1"/>
</dbReference>
<evidence type="ECO:0000313" key="9">
    <source>
        <dbReference type="EMBL" id="HJB37222.1"/>
    </source>
</evidence>
<dbReference type="GO" id="GO:1990424">
    <property type="term" value="F:protein arginine kinase activity"/>
    <property type="evidence" value="ECO:0007669"/>
    <property type="project" value="UniProtKB-EC"/>
</dbReference>
<reference evidence="9" key="1">
    <citation type="journal article" date="2021" name="PeerJ">
        <title>Extensive microbial diversity within the chicken gut microbiome revealed by metagenomics and culture.</title>
        <authorList>
            <person name="Gilroy R."/>
            <person name="Ravi A."/>
            <person name="Getino M."/>
            <person name="Pursley I."/>
            <person name="Horton D.L."/>
            <person name="Alikhan N.F."/>
            <person name="Baker D."/>
            <person name="Gharbi K."/>
            <person name="Hall N."/>
            <person name="Watson M."/>
            <person name="Adriaenssens E.M."/>
            <person name="Foster-Nyarko E."/>
            <person name="Jarju S."/>
            <person name="Secka A."/>
            <person name="Antonio M."/>
            <person name="Oren A."/>
            <person name="Chaudhuri R.R."/>
            <person name="La Ragione R."/>
            <person name="Hildebrand F."/>
            <person name="Pallen M.J."/>
        </authorList>
    </citation>
    <scope>NUCLEOTIDE SEQUENCE</scope>
    <source>
        <strain evidence="9">ChiBcolR8-3208</strain>
    </source>
</reference>
<dbReference type="Gene3D" id="3.30.590.10">
    <property type="entry name" value="Glutamine synthetase/guanido kinase, catalytic domain"/>
    <property type="match status" value="1"/>
</dbReference>
<dbReference type="GO" id="GO:0004111">
    <property type="term" value="F:creatine kinase activity"/>
    <property type="evidence" value="ECO:0007669"/>
    <property type="project" value="InterPro"/>
</dbReference>
<evidence type="ECO:0000256" key="5">
    <source>
        <dbReference type="HAMAP-Rule" id="MF_00602"/>
    </source>
</evidence>
<feature type="binding site" evidence="5 6">
    <location>
        <begin position="170"/>
        <end position="174"/>
    </location>
    <ligand>
        <name>ATP</name>
        <dbReference type="ChEBI" id="CHEBI:30616"/>
    </ligand>
</feature>
<proteinExistence type="inferred from homology"/>
<feature type="binding site" evidence="5 6">
    <location>
        <begin position="201"/>
        <end position="206"/>
    </location>
    <ligand>
        <name>ATP</name>
        <dbReference type="ChEBI" id="CHEBI:30616"/>
    </ligand>
</feature>
<comment type="similarity">
    <text evidence="5 6 7">Belongs to the ATP:guanido phosphotransferase family.</text>
</comment>
<dbReference type="PROSITE" id="PS00112">
    <property type="entry name" value="PHOSPHAGEN_KINASE"/>
    <property type="match status" value="1"/>
</dbReference>
<organism evidence="9 10">
    <name type="scientific">Candidatus Acutalibacter ornithocaccae</name>
    <dbReference type="NCBI Taxonomy" id="2838416"/>
    <lineage>
        <taxon>Bacteria</taxon>
        <taxon>Bacillati</taxon>
        <taxon>Bacillota</taxon>
        <taxon>Clostridia</taxon>
        <taxon>Eubacteriales</taxon>
        <taxon>Acutalibacteraceae</taxon>
        <taxon>Acutalibacter</taxon>
    </lineage>
</organism>
<feature type="short sequence motif" description="RDXXRA motif of the pArg binding pocket involved in allosteric regulation" evidence="5">
    <location>
        <begin position="329"/>
        <end position="334"/>
    </location>
</feature>
<comment type="function">
    <text evidence="5">Catalyzes the specific phosphorylation of arginine residues in proteins.</text>
</comment>
<gene>
    <name evidence="5" type="primary">mcsB</name>
    <name evidence="9" type="ORF">H9942_04040</name>
</gene>
<evidence type="ECO:0000256" key="4">
    <source>
        <dbReference type="ARBA" id="ARBA00022840"/>
    </source>
</evidence>
<name>A0A9D2LXB6_9FIRM</name>
<dbReference type="GO" id="GO:0005524">
    <property type="term" value="F:ATP binding"/>
    <property type="evidence" value="ECO:0007669"/>
    <property type="project" value="UniProtKB-UniRule"/>
</dbReference>
<dbReference type="PROSITE" id="PS51510">
    <property type="entry name" value="PHOSPHAGEN_KINASE_C"/>
    <property type="match status" value="1"/>
</dbReference>
<dbReference type="InterPro" id="IPR022414">
    <property type="entry name" value="ATP-guanido_PTrfase_cat"/>
</dbReference>
<dbReference type="NCBIfam" id="NF002194">
    <property type="entry name" value="PRK01059.1-4"/>
    <property type="match status" value="1"/>
</dbReference>
<evidence type="ECO:0000259" key="8">
    <source>
        <dbReference type="PROSITE" id="PS51510"/>
    </source>
</evidence>
<dbReference type="GO" id="GO:0005615">
    <property type="term" value="C:extracellular space"/>
    <property type="evidence" value="ECO:0007669"/>
    <property type="project" value="TreeGrafter"/>
</dbReference>
<evidence type="ECO:0000256" key="1">
    <source>
        <dbReference type="ARBA" id="ARBA00022679"/>
    </source>
</evidence>
<dbReference type="Proteomes" id="UP000824214">
    <property type="component" value="Unassembled WGS sequence"/>
</dbReference>
<protein>
    <recommendedName>
        <fullName evidence="5">Protein-arginine kinase</fullName>
        <ecNumber evidence="5">2.7.14.1</ecNumber>
    </recommendedName>
</protein>